<gene>
    <name evidence="1" type="ORF">SSOP1_3212</name>
</gene>
<reference evidence="2" key="1">
    <citation type="submission" date="2016-04" db="EMBL/GenBank/DDBJ databases">
        <authorList>
            <person name="Shah S.A."/>
            <person name="Garrett R.A."/>
        </authorList>
    </citation>
    <scope>NUCLEOTIDE SEQUENCE [LARGE SCALE GENOMIC DNA]</scope>
    <source>
        <strain evidence="2">ATCC 35091 / DSM 1616 / JCM 8930 / NBRC 15331 / P1</strain>
    </source>
</reference>
<evidence type="ECO:0000313" key="2">
    <source>
        <dbReference type="Proteomes" id="UP000076770"/>
    </source>
</evidence>
<dbReference type="OrthoDB" id="36621at2157"/>
<evidence type="ECO:0000313" key="1">
    <source>
        <dbReference type="EMBL" id="SAI86766.1"/>
    </source>
</evidence>
<dbReference type="AlphaFoldDB" id="A0A157T6E3"/>
<dbReference type="EMBL" id="LT549890">
    <property type="protein sequence ID" value="SAI86766.1"/>
    <property type="molecule type" value="Genomic_DNA"/>
</dbReference>
<accession>A0A157T6E3</accession>
<sequence>MERIGDLLSNLPTDYAKALIQILTTDNWNRLDRDVNFYQLGLSIGKVVNRINKETLKVLVNSCEYYHSLCRGIARGMDGNELDRDLVLYLGNLNLVMAMEMLANLELYKYPDIMKILAINVSQLKHIPNVGSNIARQFDKLPFEIRRQILEIFKDNSMFLYEFLQTVNLNKVDNIENFLNKIKEIDEIIGYRLYEVNDKMKEKLLNFPSISIGIGKGFQNLSYHWKKKIIEKVKENKEFATGFLSSIDLSLLEDEFLDVIIKVGESDSELSRVLGRNFGNSLPYLTEDLKSLAFNMSQGNPDFARGFGEGISESLGSFIGFIRGRVYELKKEDQERVLDLALSNDNFANGLLTTFNAVFFFDNKEKVLELIIKREDYLQPFIEQIGRRINDFDLFKLLSLNSKLTTELGKTLCRNFIYLSKKNRELVLEWLSKNKELKDGFLQC</sequence>
<dbReference type="Proteomes" id="UP000076770">
    <property type="component" value="Chromosome i"/>
</dbReference>
<dbReference type="PATRIC" id="fig|2287.9.peg.3379"/>
<proteinExistence type="predicted"/>
<name>A0A157T6E3_SACSO</name>
<dbReference type="RefSeq" id="WP_063492888.1">
    <property type="nucleotide sequence ID" value="NZ_LT549890.1"/>
</dbReference>
<organism evidence="1 2">
    <name type="scientific">Saccharolobus solfataricus</name>
    <name type="common">Sulfolobus solfataricus</name>
    <dbReference type="NCBI Taxonomy" id="2287"/>
    <lineage>
        <taxon>Archaea</taxon>
        <taxon>Thermoproteota</taxon>
        <taxon>Thermoprotei</taxon>
        <taxon>Sulfolobales</taxon>
        <taxon>Sulfolobaceae</taxon>
        <taxon>Saccharolobus</taxon>
    </lineage>
</organism>
<protein>
    <submittedName>
        <fullName evidence="1">Uncharacterized protein</fullName>
    </submittedName>
</protein>
<dbReference type="GeneID" id="27429376"/>